<dbReference type="Proteomes" id="UP000237466">
    <property type="component" value="Unassembled WGS sequence"/>
</dbReference>
<evidence type="ECO:0000313" key="2">
    <source>
        <dbReference type="EMBL" id="POB43982.1"/>
    </source>
</evidence>
<comment type="caution">
    <text evidence="2">The sequence shown here is derived from an EMBL/GenBank/DDBJ whole genome shotgun (WGS) entry which is preliminary data.</text>
</comment>
<dbReference type="EMBL" id="PDGH01000126">
    <property type="protein sequence ID" value="POB43982.1"/>
    <property type="molecule type" value="Genomic_DNA"/>
</dbReference>
<dbReference type="NCBIfam" id="TIGR03950">
    <property type="entry name" value="sidero_Fe_reduc"/>
    <property type="match status" value="1"/>
</dbReference>
<dbReference type="RefSeq" id="WP_103201020.1">
    <property type="nucleotide sequence ID" value="NZ_JALGBE010000001.1"/>
</dbReference>
<accession>A0A2S3QYJ2</accession>
<organism evidence="2 3">
    <name type="scientific">Vibrio vulnificus</name>
    <dbReference type="NCBI Taxonomy" id="672"/>
    <lineage>
        <taxon>Bacteria</taxon>
        <taxon>Pseudomonadati</taxon>
        <taxon>Pseudomonadota</taxon>
        <taxon>Gammaproteobacteria</taxon>
        <taxon>Vibrionales</taxon>
        <taxon>Vibrionaceae</taxon>
        <taxon>Vibrio</taxon>
    </lineage>
</organism>
<dbReference type="GO" id="GO:0051537">
    <property type="term" value="F:2 iron, 2 sulfur cluster binding"/>
    <property type="evidence" value="ECO:0007669"/>
    <property type="project" value="InterPro"/>
</dbReference>
<proteinExistence type="predicted"/>
<dbReference type="Pfam" id="PF11575">
    <property type="entry name" value="FhuF_C"/>
    <property type="match status" value="1"/>
</dbReference>
<dbReference type="AlphaFoldDB" id="A0A2S3QYJ2"/>
<reference evidence="2 3" key="1">
    <citation type="journal article" date="2018" name="Front. Microbiol.">
        <title>Phylogeny of Vibrio vulnificus from the Analysis of the Core-Genome: Implications for Intra-Species Taxonomy.</title>
        <authorList>
            <person name="Roig F.J."/>
            <person name="Gonzalez-Candelas F."/>
            <person name="Sanjuan E."/>
            <person name="Fouz B."/>
            <person name="Feil E.J."/>
            <person name="Llorens C."/>
            <person name="Baker-Austin C."/>
            <person name="Oliver J.D."/>
            <person name="Danin-Poleg Y."/>
            <person name="Gibas C.J."/>
            <person name="Kashi Y."/>
            <person name="Gulig P.A."/>
            <person name="Morrison S.S."/>
            <person name="Amaro C."/>
        </authorList>
    </citation>
    <scope>NUCLEOTIDE SEQUENCE [LARGE SCALE GENOMIC DNA]</scope>
    <source>
        <strain evidence="2 3">CECT4608</strain>
    </source>
</reference>
<evidence type="ECO:0000313" key="3">
    <source>
        <dbReference type="Proteomes" id="UP000237466"/>
    </source>
</evidence>
<name>A0A2S3QYJ2_VIBVL</name>
<sequence>MSGHSFFEHLFEHSQHVTPYLHGAIKPRPERCAEHAFIHIEHASSDHIHALYESLKLAHPEAGAAYWLTRTWTLLCWQPLYVAFIAIYSCQGLPKLSSMGQHVQPRFVSGYQFDDDEYRQGSEQELIAHAGKELCALFDYFRQEMSLWTRIRPGFTQHLFADGVFGCLVKLSQFYPALSGDYFLEQARLWLAACQLPEKLIQSLRYDETSRQLSLVRTSCCLVYKCQGRELCRDCPRHPDNKRE</sequence>
<dbReference type="InterPro" id="IPR023998">
    <property type="entry name" value="FCR-like"/>
</dbReference>
<gene>
    <name evidence="2" type="ORF">CRN52_19865</name>
</gene>
<protein>
    <submittedName>
        <fullName evidence="2">Siderophore ferric iron reductase</fullName>
    </submittedName>
</protein>
<evidence type="ECO:0000259" key="1">
    <source>
        <dbReference type="Pfam" id="PF11575"/>
    </source>
</evidence>
<feature type="domain" description="Ferric siderophore reductase C-terminal" evidence="1">
    <location>
        <begin position="217"/>
        <end position="237"/>
    </location>
</feature>
<dbReference type="InterPro" id="IPR024726">
    <property type="entry name" value="FhuF_C"/>
</dbReference>